<protein>
    <recommendedName>
        <fullName evidence="3">Proteasome assembly chaperone 3</fullName>
    </recommendedName>
</protein>
<dbReference type="GO" id="GO:0043248">
    <property type="term" value="P:proteasome assembly"/>
    <property type="evidence" value="ECO:0007669"/>
    <property type="project" value="InterPro"/>
</dbReference>
<evidence type="ECO:0000313" key="1">
    <source>
        <dbReference type="EMBL" id="CAH1720938.1"/>
    </source>
</evidence>
<reference evidence="1" key="2">
    <citation type="submission" date="2022-10" db="EMBL/GenBank/DDBJ databases">
        <authorList>
            <consortium name="ENA_rothamsted_submissions"/>
            <consortium name="culmorum"/>
            <person name="King R."/>
        </authorList>
    </citation>
    <scope>NUCLEOTIDE SEQUENCE</scope>
</reference>
<dbReference type="InterPro" id="IPR053720">
    <property type="entry name" value="Psm_Assembly_Chaperone"/>
</dbReference>
<dbReference type="Proteomes" id="UP001154329">
    <property type="component" value="Chromosome 2"/>
</dbReference>
<name>A0A9P0NDI3_APHGO</name>
<dbReference type="Pfam" id="PF10178">
    <property type="entry name" value="PAC3"/>
    <property type="match status" value="1"/>
</dbReference>
<sequence length="109" mass="12272">MNFKTVAALLDGVHTDFVVSVFEDTIFIAITQNSKLGTLYLVKPDFNSPEDQAYDIKALFGRDDDKQTSSIVSLMRGLNIECRTIISLMIENINFRTLRAIQQVLSTLI</sequence>
<keyword evidence="2" id="KW-1185">Reference proteome</keyword>
<reference evidence="1" key="1">
    <citation type="submission" date="2022-02" db="EMBL/GenBank/DDBJ databases">
        <authorList>
            <person name="King R."/>
        </authorList>
    </citation>
    <scope>NUCLEOTIDE SEQUENCE</scope>
</reference>
<accession>A0A9P0NDI3</accession>
<proteinExistence type="predicted"/>
<gene>
    <name evidence="1" type="ORF">APHIGO_LOCUS4185</name>
</gene>
<dbReference type="PANTHER" id="PTHR31051:SF1">
    <property type="entry name" value="PROTEASOME ASSEMBLY CHAPERONE 3"/>
    <property type="match status" value="1"/>
</dbReference>
<dbReference type="AlphaFoldDB" id="A0A9P0NDI3"/>
<dbReference type="PANTHER" id="PTHR31051">
    <property type="entry name" value="PROTEASOME ASSEMBLY CHAPERONE 3"/>
    <property type="match status" value="1"/>
</dbReference>
<dbReference type="Gene3D" id="3.30.230.90">
    <property type="match status" value="1"/>
</dbReference>
<dbReference type="InterPro" id="IPR018788">
    <property type="entry name" value="Proteasome_assmbl_chp_3"/>
</dbReference>
<dbReference type="EMBL" id="OU899035">
    <property type="protein sequence ID" value="CAH1720938.1"/>
    <property type="molecule type" value="Genomic_DNA"/>
</dbReference>
<organism evidence="1 2">
    <name type="scientific">Aphis gossypii</name>
    <name type="common">Cotton aphid</name>
    <dbReference type="NCBI Taxonomy" id="80765"/>
    <lineage>
        <taxon>Eukaryota</taxon>
        <taxon>Metazoa</taxon>
        <taxon>Ecdysozoa</taxon>
        <taxon>Arthropoda</taxon>
        <taxon>Hexapoda</taxon>
        <taxon>Insecta</taxon>
        <taxon>Pterygota</taxon>
        <taxon>Neoptera</taxon>
        <taxon>Paraneoptera</taxon>
        <taxon>Hemiptera</taxon>
        <taxon>Sternorrhyncha</taxon>
        <taxon>Aphidomorpha</taxon>
        <taxon>Aphidoidea</taxon>
        <taxon>Aphididae</taxon>
        <taxon>Aphidini</taxon>
        <taxon>Aphis</taxon>
        <taxon>Aphis</taxon>
    </lineage>
</organism>
<evidence type="ECO:0000313" key="2">
    <source>
        <dbReference type="Proteomes" id="UP001154329"/>
    </source>
</evidence>
<evidence type="ECO:0008006" key="3">
    <source>
        <dbReference type="Google" id="ProtNLM"/>
    </source>
</evidence>